<dbReference type="AlphaFoldDB" id="Q9HK03"/>
<dbReference type="PRINTS" id="PR00099">
    <property type="entry name" value="CPSGATASE"/>
</dbReference>
<protein>
    <recommendedName>
        <fullName evidence="1">anthranilate synthase</fullName>
        <ecNumber evidence="1">4.1.3.27</ecNumber>
    </recommendedName>
</protein>
<dbReference type="GO" id="GO:0004049">
    <property type="term" value="F:anthranilate synthase activity"/>
    <property type="evidence" value="ECO:0007669"/>
    <property type="project" value="UniProtKB-EC"/>
</dbReference>
<dbReference type="EMBL" id="AL445065">
    <property type="protein sequence ID" value="CAC11936.1"/>
    <property type="molecule type" value="Genomic_DNA"/>
</dbReference>
<dbReference type="InterPro" id="IPR006221">
    <property type="entry name" value="TrpG/PapA_dom"/>
</dbReference>
<dbReference type="SUPFAM" id="SSF52317">
    <property type="entry name" value="Class I glutamine amidotransferase-like"/>
    <property type="match status" value="1"/>
</dbReference>
<dbReference type="RefSeq" id="WP_010901219.1">
    <property type="nucleotide sequence ID" value="NC_002578.1"/>
</dbReference>
<evidence type="ECO:0000313" key="5">
    <source>
        <dbReference type="EMBL" id="CAC11936.1"/>
    </source>
</evidence>
<dbReference type="PRINTS" id="PR00097">
    <property type="entry name" value="ANTSNTHASEII"/>
</dbReference>
<dbReference type="FunCoup" id="Q9HK03">
    <property type="interactions" value="68"/>
</dbReference>
<keyword evidence="2" id="KW-0315">Glutamine amidotransferase</keyword>
<proteinExistence type="predicted"/>
<dbReference type="STRING" id="273075.gene:9572021"/>
<comment type="catalytic activity">
    <reaction evidence="3">
        <text>chorismate + L-glutamine = anthranilate + pyruvate + L-glutamate + H(+)</text>
        <dbReference type="Rhea" id="RHEA:21732"/>
        <dbReference type="ChEBI" id="CHEBI:15361"/>
        <dbReference type="ChEBI" id="CHEBI:15378"/>
        <dbReference type="ChEBI" id="CHEBI:16567"/>
        <dbReference type="ChEBI" id="CHEBI:29748"/>
        <dbReference type="ChEBI" id="CHEBI:29985"/>
        <dbReference type="ChEBI" id="CHEBI:58359"/>
        <dbReference type="EC" id="4.1.3.27"/>
    </reaction>
</comment>
<dbReference type="EC" id="4.1.3.27" evidence="1"/>
<dbReference type="NCBIfam" id="TIGR00566">
    <property type="entry name" value="trpG_papA"/>
    <property type="match status" value="1"/>
</dbReference>
<dbReference type="Gene3D" id="3.40.50.880">
    <property type="match status" value="1"/>
</dbReference>
<dbReference type="InterPro" id="IPR029062">
    <property type="entry name" value="Class_I_gatase-like"/>
</dbReference>
<dbReference type="EnsemblBacteria" id="CAC11936">
    <property type="protein sequence ID" value="CAC11936"/>
    <property type="gene ID" value="CAC11936"/>
</dbReference>
<dbReference type="PRINTS" id="PR00096">
    <property type="entry name" value="GATASE"/>
</dbReference>
<dbReference type="eggNOG" id="arCOG00086">
    <property type="taxonomic scope" value="Archaea"/>
</dbReference>
<dbReference type="KEGG" id="tac:Ta0807"/>
<accession>Q9HK03</accession>
<dbReference type="PANTHER" id="PTHR43418">
    <property type="entry name" value="MULTIFUNCTIONAL TRYPTOPHAN BIOSYNTHESIS PROTEIN-RELATED"/>
    <property type="match status" value="1"/>
</dbReference>
<dbReference type="CDD" id="cd01743">
    <property type="entry name" value="GATase1_Anthranilate_Synthase"/>
    <property type="match status" value="1"/>
</dbReference>
<dbReference type="GO" id="GO:0000162">
    <property type="term" value="P:L-tryptophan biosynthetic process"/>
    <property type="evidence" value="ECO:0007669"/>
    <property type="project" value="TreeGrafter"/>
</dbReference>
<dbReference type="InterPro" id="IPR017926">
    <property type="entry name" value="GATASE"/>
</dbReference>
<dbReference type="OrthoDB" id="3321at2157"/>
<organism evidence="5 6">
    <name type="scientific">Thermoplasma acidophilum (strain ATCC 25905 / DSM 1728 / JCM 9062 / NBRC 15155 / AMRC-C165)</name>
    <dbReference type="NCBI Taxonomy" id="273075"/>
    <lineage>
        <taxon>Archaea</taxon>
        <taxon>Methanobacteriati</taxon>
        <taxon>Thermoplasmatota</taxon>
        <taxon>Thermoplasmata</taxon>
        <taxon>Thermoplasmatales</taxon>
        <taxon>Thermoplasmataceae</taxon>
        <taxon>Thermoplasma</taxon>
    </lineage>
</organism>
<dbReference type="HOGENOM" id="CLU_014340_1_2_2"/>
<dbReference type="Proteomes" id="UP000001024">
    <property type="component" value="Chromosome"/>
</dbReference>
<dbReference type="InParanoid" id="Q9HK03"/>
<evidence type="ECO:0000313" key="6">
    <source>
        <dbReference type="Proteomes" id="UP000001024"/>
    </source>
</evidence>
<reference evidence="5 6" key="1">
    <citation type="journal article" date="2000" name="Nature">
        <title>The genome sequence of the thermoacidophilic scavenger Thermoplasma acidophilum.</title>
        <authorList>
            <person name="Ruepp A."/>
            <person name="Graml W."/>
            <person name="Santos-Martinez M.L."/>
            <person name="Koretke K.K."/>
            <person name="Volker C."/>
            <person name="Mewes H.W."/>
            <person name="Frishman D."/>
            <person name="Stocker S."/>
            <person name="Lupas A.N."/>
            <person name="Baumeister W."/>
        </authorList>
    </citation>
    <scope>NUCLEOTIDE SEQUENCE [LARGE SCALE GENOMIC DNA]</scope>
    <source>
        <strain evidence="6">ATCC 25905 / DSM 1728 / JCM 9062 / NBRC 15155 / AMRC-C165</strain>
    </source>
</reference>
<feature type="domain" description="Glutamine amidotransferase" evidence="4">
    <location>
        <begin position="4"/>
        <end position="181"/>
    </location>
</feature>
<evidence type="ECO:0000259" key="4">
    <source>
        <dbReference type="Pfam" id="PF00117"/>
    </source>
</evidence>
<gene>
    <name evidence="5" type="ordered locus">Ta0807</name>
</gene>
<dbReference type="InterPro" id="IPR050472">
    <property type="entry name" value="Anth_synth/Amidotransfase"/>
</dbReference>
<dbReference type="PaxDb" id="273075-Ta0807"/>
<evidence type="ECO:0000256" key="2">
    <source>
        <dbReference type="ARBA" id="ARBA00022962"/>
    </source>
</evidence>
<evidence type="ECO:0000256" key="1">
    <source>
        <dbReference type="ARBA" id="ARBA00012266"/>
    </source>
</evidence>
<dbReference type="GO" id="GO:0005829">
    <property type="term" value="C:cytosol"/>
    <property type="evidence" value="ECO:0007669"/>
    <property type="project" value="TreeGrafter"/>
</dbReference>
<name>Q9HK03_THEAC</name>
<dbReference type="PANTHER" id="PTHR43418:SF4">
    <property type="entry name" value="MULTIFUNCTIONAL TRYPTOPHAN BIOSYNTHESIS PROTEIN"/>
    <property type="match status" value="1"/>
</dbReference>
<keyword evidence="6" id="KW-1185">Reference proteome</keyword>
<dbReference type="PROSITE" id="PS51273">
    <property type="entry name" value="GATASE_TYPE_1"/>
    <property type="match status" value="1"/>
</dbReference>
<sequence>MSILIINNHDSFVYNLFYYVRSVGERVDVVDNDGWADASKYDKVIVSPGPGTPLSARDAGNIAKMLDGYGGYVLGVCFGHQILAHMLGSEIITLKRPYHGEVDEVKHNGSPIYDGVPEKFRAIRYHSLAVIPSRGIIVDAVSVSDGTVMGFHTPDMRIFGVQFHPESYFTEYGFRIVQNFVRL</sequence>
<evidence type="ECO:0000256" key="3">
    <source>
        <dbReference type="ARBA" id="ARBA00047683"/>
    </source>
</evidence>
<dbReference type="Pfam" id="PF00117">
    <property type="entry name" value="GATase"/>
    <property type="match status" value="1"/>
</dbReference>